<gene>
    <name evidence="2" type="ORF">SCULI_v1c00300</name>
</gene>
<feature type="transmembrane region" description="Helical" evidence="1">
    <location>
        <begin position="152"/>
        <end position="174"/>
    </location>
</feature>
<evidence type="ECO:0000313" key="3">
    <source>
        <dbReference type="Proteomes" id="UP000019267"/>
    </source>
</evidence>
<keyword evidence="3" id="KW-1185">Reference proteome</keyword>
<dbReference type="RefSeq" id="WP_025362620.1">
    <property type="nucleotide sequence ID" value="NZ_CP006681.1"/>
</dbReference>
<dbReference type="EMBL" id="CP006681">
    <property type="protein sequence ID" value="AHI52371.1"/>
    <property type="molecule type" value="Genomic_DNA"/>
</dbReference>
<feature type="transmembrane region" description="Helical" evidence="1">
    <location>
        <begin position="96"/>
        <end position="119"/>
    </location>
</feature>
<evidence type="ECO:0000256" key="1">
    <source>
        <dbReference type="SAM" id="Phobius"/>
    </source>
</evidence>
<dbReference type="KEGG" id="scq:SCULI_v1c00300"/>
<dbReference type="HOGENOM" id="CLU_071807_0_0_14"/>
<organism evidence="2 3">
    <name type="scientific">Spiroplasma culicicola AES-1</name>
    <dbReference type="NCBI Taxonomy" id="1276246"/>
    <lineage>
        <taxon>Bacteria</taxon>
        <taxon>Bacillati</taxon>
        <taxon>Mycoplasmatota</taxon>
        <taxon>Mollicutes</taxon>
        <taxon>Entomoplasmatales</taxon>
        <taxon>Spiroplasmataceae</taxon>
        <taxon>Spiroplasma</taxon>
    </lineage>
</organism>
<feature type="transmembrane region" description="Helical" evidence="1">
    <location>
        <begin position="125"/>
        <end position="145"/>
    </location>
</feature>
<reference evidence="2 3" key="1">
    <citation type="journal article" date="2014" name="Genome Biol. Evol.">
        <title>Molecular evolution of the substrate utilization strategies and putative virulence factors in mosquito-associated Spiroplasma species.</title>
        <authorList>
            <person name="Chang T.H."/>
            <person name="Lo W.S."/>
            <person name="Ku C."/>
            <person name="Chen L.L."/>
            <person name="Kuo C.H."/>
        </authorList>
    </citation>
    <scope>NUCLEOTIDE SEQUENCE [LARGE SCALE GENOMIC DNA]</scope>
    <source>
        <strain evidence="2">AES-1</strain>
    </source>
</reference>
<feature type="transmembrane region" description="Helical" evidence="1">
    <location>
        <begin position="14"/>
        <end position="34"/>
    </location>
</feature>
<proteinExistence type="predicted"/>
<dbReference type="AlphaFoldDB" id="W6A603"/>
<dbReference type="Gene3D" id="1.10.1760.20">
    <property type="match status" value="1"/>
</dbReference>
<dbReference type="eggNOG" id="ENOG5033T91">
    <property type="taxonomic scope" value="Bacteria"/>
</dbReference>
<evidence type="ECO:0008006" key="4">
    <source>
        <dbReference type="Google" id="ProtNLM"/>
    </source>
</evidence>
<evidence type="ECO:0000313" key="2">
    <source>
        <dbReference type="EMBL" id="AHI52371.1"/>
    </source>
</evidence>
<feature type="transmembrane region" description="Helical" evidence="1">
    <location>
        <begin position="230"/>
        <end position="253"/>
    </location>
</feature>
<keyword evidence="1" id="KW-0472">Membrane</keyword>
<dbReference type="PATRIC" id="fig|1276246.3.peg.30"/>
<feature type="transmembrane region" description="Helical" evidence="1">
    <location>
        <begin position="54"/>
        <end position="75"/>
    </location>
</feature>
<dbReference type="Proteomes" id="UP000019267">
    <property type="component" value="Chromosome"/>
</dbReference>
<accession>W6A603</accession>
<keyword evidence="1" id="KW-1133">Transmembrane helix</keyword>
<feature type="transmembrane region" description="Helical" evidence="1">
    <location>
        <begin position="196"/>
        <end position="218"/>
    </location>
</feature>
<dbReference type="OrthoDB" id="397639at2"/>
<sequence length="306" mass="33857">MQTIAEYLLNGNNLAYIASGAMGILIVAYIIYNSLSFLILKERYHGIRFTTKNIAYITMFTAVSVSVTVVISLTVPITVFPPIRIAFEGVMVKITGFIFGPIVGVIVGLITEILVMIFVPSFIHPAFIIVIICYGFVAGIGSSFLRVGKGNNWVIIALINIFLIGFALVMVFLIDSLPELNAKGEPYDIGGFSPTVFKWIFLASIFLCIFVVWALTIFMAAKGHKKTLNILLPIILFATASEYLVTSIISAWGDYGFLGLEQDADLNGYFIMLLSRLIQAPLKILFNSTVLYYTYKAVSPLIKRDR</sequence>
<feature type="transmembrane region" description="Helical" evidence="1">
    <location>
        <begin position="273"/>
        <end position="295"/>
    </location>
</feature>
<protein>
    <recommendedName>
        <fullName evidence="4">ECF transporter S component</fullName>
    </recommendedName>
</protein>
<name>W6A603_9MOLU</name>
<dbReference type="STRING" id="1276246.SCULI_v1c00300"/>
<keyword evidence="1" id="KW-0812">Transmembrane</keyword>